<comment type="caution">
    <text evidence="1">The sequence shown here is derived from an EMBL/GenBank/DDBJ whole genome shotgun (WGS) entry which is preliminary data.</text>
</comment>
<evidence type="ECO:0000313" key="1">
    <source>
        <dbReference type="EMBL" id="KKN70606.1"/>
    </source>
</evidence>
<organism evidence="1">
    <name type="scientific">marine sediment metagenome</name>
    <dbReference type="NCBI Taxonomy" id="412755"/>
    <lineage>
        <taxon>unclassified sequences</taxon>
        <taxon>metagenomes</taxon>
        <taxon>ecological metagenomes</taxon>
    </lineage>
</organism>
<dbReference type="AlphaFoldDB" id="A0A0F9VAL7"/>
<gene>
    <name evidence="1" type="ORF">LCGC14_0428790</name>
</gene>
<name>A0A0F9VAL7_9ZZZZ</name>
<reference evidence="1" key="1">
    <citation type="journal article" date="2015" name="Nature">
        <title>Complex archaea that bridge the gap between prokaryotes and eukaryotes.</title>
        <authorList>
            <person name="Spang A."/>
            <person name="Saw J.H."/>
            <person name="Jorgensen S.L."/>
            <person name="Zaremba-Niedzwiedzka K."/>
            <person name="Martijn J."/>
            <person name="Lind A.E."/>
            <person name="van Eijk R."/>
            <person name="Schleper C."/>
            <person name="Guy L."/>
            <person name="Ettema T.J."/>
        </authorList>
    </citation>
    <scope>NUCLEOTIDE SEQUENCE</scope>
</reference>
<sequence>MGFPSCGHIQEFVRGKTIDCLEAPAGGAIIIFHFTDGESLKLVMVAEVPQRPNIITIATPFGVEGTVKQSTTIMKAAQAEGGE</sequence>
<dbReference type="EMBL" id="LAZR01000400">
    <property type="protein sequence ID" value="KKN70606.1"/>
    <property type="molecule type" value="Genomic_DNA"/>
</dbReference>
<accession>A0A0F9VAL7</accession>
<protein>
    <submittedName>
        <fullName evidence="1">Uncharacterized protein</fullName>
    </submittedName>
</protein>
<proteinExistence type="predicted"/>